<dbReference type="InterPro" id="IPR058163">
    <property type="entry name" value="LysR-type_TF_proteobact-type"/>
</dbReference>
<dbReference type="EMBL" id="CP031124">
    <property type="protein sequence ID" value="AXF84808.1"/>
    <property type="molecule type" value="Genomic_DNA"/>
</dbReference>
<evidence type="ECO:0000256" key="3">
    <source>
        <dbReference type="ARBA" id="ARBA00023125"/>
    </source>
</evidence>
<dbReference type="KEGG" id="hyf:DTO96_100518"/>
<evidence type="ECO:0000256" key="4">
    <source>
        <dbReference type="ARBA" id="ARBA00023163"/>
    </source>
</evidence>
<comment type="similarity">
    <text evidence="1">Belongs to the LysR transcriptional regulatory family.</text>
</comment>
<dbReference type="OrthoDB" id="8705920at2"/>
<accession>A0A345D8X0</accession>
<sequence length="321" mass="35070">MNHSSNQASLDNLQLFIAVADAGGFSRAADRLDLPVATLSRKIALLEKELNVPLFKRNTRNVSLTPAGEAFYAQLVPALDAVQSAVNDLSDAANSIQGVIRITTPADFARLSLAQPLTQFLQLNPHIKIELHLNSSRMDLIKEQIDVAIRIGELADSNLYASHLFDMSSKLYATPGYLASLPAITHPDDLKNCNLVQLKTNVQRTHLTLINGNHILEQPIHGNLQANDMGVIIGLCAAGAGVAMVPEVLVQCEINNGTFTQILPDWHSPTLPIHALTTARNPPARVKHLIEFLKIEFSKLKKECDKKGTKHKNAAKTLDLN</sequence>
<evidence type="ECO:0000313" key="7">
    <source>
        <dbReference type="Proteomes" id="UP000252182"/>
    </source>
</evidence>
<dbReference type="Gene3D" id="1.10.10.10">
    <property type="entry name" value="Winged helix-like DNA-binding domain superfamily/Winged helix DNA-binding domain"/>
    <property type="match status" value="1"/>
</dbReference>
<dbReference type="GO" id="GO:0003700">
    <property type="term" value="F:DNA-binding transcription factor activity"/>
    <property type="evidence" value="ECO:0007669"/>
    <property type="project" value="InterPro"/>
</dbReference>
<evidence type="ECO:0000313" key="6">
    <source>
        <dbReference type="EMBL" id="AXF84808.1"/>
    </source>
</evidence>
<dbReference type="PANTHER" id="PTHR30537">
    <property type="entry name" value="HTH-TYPE TRANSCRIPTIONAL REGULATOR"/>
    <property type="match status" value="1"/>
</dbReference>
<dbReference type="PROSITE" id="PS50931">
    <property type="entry name" value="HTH_LYSR"/>
    <property type="match status" value="1"/>
</dbReference>
<keyword evidence="7" id="KW-1185">Reference proteome</keyword>
<keyword evidence="3" id="KW-0238">DNA-binding</keyword>
<protein>
    <submittedName>
        <fullName evidence="6">HTH-type transcriptional regulator DmlR</fullName>
    </submittedName>
</protein>
<organism evidence="6 7">
    <name type="scientific">Ephemeroptericola cinctiostellae</name>
    <dbReference type="NCBI Taxonomy" id="2268024"/>
    <lineage>
        <taxon>Bacteria</taxon>
        <taxon>Pseudomonadati</taxon>
        <taxon>Pseudomonadota</taxon>
        <taxon>Betaproteobacteria</taxon>
        <taxon>Burkholderiales</taxon>
        <taxon>Burkholderiaceae</taxon>
        <taxon>Ephemeroptericola</taxon>
    </lineage>
</organism>
<reference evidence="7" key="1">
    <citation type="submission" date="2018-07" db="EMBL/GenBank/DDBJ databases">
        <authorList>
            <person name="Kim H."/>
        </authorList>
    </citation>
    <scope>NUCLEOTIDE SEQUENCE [LARGE SCALE GENOMIC DNA]</scope>
    <source>
        <strain evidence="7">F02</strain>
    </source>
</reference>
<keyword evidence="2" id="KW-0805">Transcription regulation</keyword>
<dbReference type="InterPro" id="IPR036390">
    <property type="entry name" value="WH_DNA-bd_sf"/>
</dbReference>
<dbReference type="FunFam" id="1.10.10.10:FF:000001">
    <property type="entry name" value="LysR family transcriptional regulator"/>
    <property type="match status" value="1"/>
</dbReference>
<dbReference type="CDD" id="cd08422">
    <property type="entry name" value="PBP2_CrgA_like"/>
    <property type="match status" value="1"/>
</dbReference>
<evidence type="ECO:0000259" key="5">
    <source>
        <dbReference type="PROSITE" id="PS50931"/>
    </source>
</evidence>
<dbReference type="SUPFAM" id="SSF46785">
    <property type="entry name" value="Winged helix' DNA-binding domain"/>
    <property type="match status" value="1"/>
</dbReference>
<dbReference type="Pfam" id="PF03466">
    <property type="entry name" value="LysR_substrate"/>
    <property type="match status" value="1"/>
</dbReference>
<dbReference type="Proteomes" id="UP000252182">
    <property type="component" value="Chromosome"/>
</dbReference>
<dbReference type="InterPro" id="IPR005119">
    <property type="entry name" value="LysR_subst-bd"/>
</dbReference>
<dbReference type="SUPFAM" id="SSF53850">
    <property type="entry name" value="Periplasmic binding protein-like II"/>
    <property type="match status" value="1"/>
</dbReference>
<evidence type="ECO:0000256" key="1">
    <source>
        <dbReference type="ARBA" id="ARBA00009437"/>
    </source>
</evidence>
<name>A0A345D8X0_9BURK</name>
<proteinExistence type="inferred from homology"/>
<dbReference type="InterPro" id="IPR036388">
    <property type="entry name" value="WH-like_DNA-bd_sf"/>
</dbReference>
<evidence type="ECO:0000256" key="2">
    <source>
        <dbReference type="ARBA" id="ARBA00023015"/>
    </source>
</evidence>
<dbReference type="GO" id="GO:0043565">
    <property type="term" value="F:sequence-specific DNA binding"/>
    <property type="evidence" value="ECO:0007669"/>
    <property type="project" value="TreeGrafter"/>
</dbReference>
<dbReference type="Gene3D" id="3.40.190.290">
    <property type="match status" value="1"/>
</dbReference>
<dbReference type="PANTHER" id="PTHR30537:SF5">
    <property type="entry name" value="HTH-TYPE TRANSCRIPTIONAL ACTIVATOR TTDR-RELATED"/>
    <property type="match status" value="1"/>
</dbReference>
<dbReference type="RefSeq" id="WP_114562071.1">
    <property type="nucleotide sequence ID" value="NZ_CP031124.1"/>
</dbReference>
<dbReference type="Pfam" id="PF00126">
    <property type="entry name" value="HTH_1"/>
    <property type="match status" value="1"/>
</dbReference>
<dbReference type="GO" id="GO:0006351">
    <property type="term" value="P:DNA-templated transcription"/>
    <property type="evidence" value="ECO:0007669"/>
    <property type="project" value="TreeGrafter"/>
</dbReference>
<dbReference type="AlphaFoldDB" id="A0A345D8X0"/>
<feature type="domain" description="HTH lysR-type" evidence="5">
    <location>
        <begin position="13"/>
        <end position="65"/>
    </location>
</feature>
<gene>
    <name evidence="6" type="primary">dmlR_3</name>
    <name evidence="6" type="ORF">DTO96_100518</name>
</gene>
<dbReference type="InterPro" id="IPR000847">
    <property type="entry name" value="LysR_HTH_N"/>
</dbReference>
<keyword evidence="4" id="KW-0804">Transcription</keyword>